<comment type="caution">
    <text evidence="2">The sequence shown here is derived from an EMBL/GenBank/DDBJ whole genome shotgun (WGS) entry which is preliminary data.</text>
</comment>
<dbReference type="Proteomes" id="UP001374579">
    <property type="component" value="Unassembled WGS sequence"/>
</dbReference>
<accession>A0AAN9BGD6</accession>
<feature type="compositionally biased region" description="Basic and acidic residues" evidence="1">
    <location>
        <begin position="94"/>
        <end position="106"/>
    </location>
</feature>
<evidence type="ECO:0000313" key="2">
    <source>
        <dbReference type="EMBL" id="KAK7104982.1"/>
    </source>
</evidence>
<sequence length="272" mass="30503">MAGMMALWADNIDSASVSRTASACQHSTKFQTPSDSLELEEQNRELEEILRTSLSLSDTQHLDWHVPETHTTIDFLQLLEGKVITSQELEEQAKERAAAKRREAAMKKTAAGEGRRKDNREEQEPIRWRRRKDDASPFVGHCSWNQVSRMGKRPVPLHTAGLGEQHSHIRTRPPLGVKKVLKNLNPIPQCDVYESWIEQKQILQDDALNAMSLADLHFIHTLCPPGSVHVPLTWDLVARRGPSNPTLIKLELPEDESSTDDNPASSGSSGTQ</sequence>
<name>A0AAN9BGD6_9CAEN</name>
<feature type="compositionally biased region" description="Polar residues" evidence="1">
    <location>
        <begin position="260"/>
        <end position="272"/>
    </location>
</feature>
<dbReference type="EMBL" id="JBAMIC010000008">
    <property type="protein sequence ID" value="KAK7104982.1"/>
    <property type="molecule type" value="Genomic_DNA"/>
</dbReference>
<feature type="region of interest" description="Disordered" evidence="1">
    <location>
        <begin position="247"/>
        <end position="272"/>
    </location>
</feature>
<feature type="region of interest" description="Disordered" evidence="1">
    <location>
        <begin position="94"/>
        <end position="131"/>
    </location>
</feature>
<protein>
    <submittedName>
        <fullName evidence="2">Uncharacterized protein</fullName>
    </submittedName>
</protein>
<evidence type="ECO:0000256" key="1">
    <source>
        <dbReference type="SAM" id="MobiDB-lite"/>
    </source>
</evidence>
<reference evidence="2 3" key="1">
    <citation type="submission" date="2024-02" db="EMBL/GenBank/DDBJ databases">
        <title>Chromosome-scale genome assembly of the rough periwinkle Littorina saxatilis.</title>
        <authorList>
            <person name="De Jode A."/>
            <person name="Faria R."/>
            <person name="Formenti G."/>
            <person name="Sims Y."/>
            <person name="Smith T.P."/>
            <person name="Tracey A."/>
            <person name="Wood J.M.D."/>
            <person name="Zagrodzka Z.B."/>
            <person name="Johannesson K."/>
            <person name="Butlin R.K."/>
            <person name="Leder E.H."/>
        </authorList>
    </citation>
    <scope>NUCLEOTIDE SEQUENCE [LARGE SCALE GENOMIC DNA]</scope>
    <source>
        <strain evidence="2">Snail1</strain>
        <tissue evidence="2">Muscle</tissue>
    </source>
</reference>
<evidence type="ECO:0000313" key="3">
    <source>
        <dbReference type="Proteomes" id="UP001374579"/>
    </source>
</evidence>
<dbReference type="AlphaFoldDB" id="A0AAN9BGD6"/>
<gene>
    <name evidence="2" type="ORF">V1264_019614</name>
</gene>
<proteinExistence type="predicted"/>
<keyword evidence="3" id="KW-1185">Reference proteome</keyword>
<organism evidence="2 3">
    <name type="scientific">Littorina saxatilis</name>
    <dbReference type="NCBI Taxonomy" id="31220"/>
    <lineage>
        <taxon>Eukaryota</taxon>
        <taxon>Metazoa</taxon>
        <taxon>Spiralia</taxon>
        <taxon>Lophotrochozoa</taxon>
        <taxon>Mollusca</taxon>
        <taxon>Gastropoda</taxon>
        <taxon>Caenogastropoda</taxon>
        <taxon>Littorinimorpha</taxon>
        <taxon>Littorinoidea</taxon>
        <taxon>Littorinidae</taxon>
        <taxon>Littorina</taxon>
    </lineage>
</organism>
<feature type="compositionally biased region" description="Basic and acidic residues" evidence="1">
    <location>
        <begin position="113"/>
        <end position="131"/>
    </location>
</feature>